<dbReference type="AlphaFoldDB" id="A0AAD5YAA8"/>
<dbReference type="Proteomes" id="UP001212997">
    <property type="component" value="Unassembled WGS sequence"/>
</dbReference>
<keyword evidence="2" id="KW-0812">Transmembrane</keyword>
<gene>
    <name evidence="3" type="ORF">NLI96_g10213</name>
</gene>
<comment type="caution">
    <text evidence="3">The sequence shown here is derived from an EMBL/GenBank/DDBJ whole genome shotgun (WGS) entry which is preliminary data.</text>
</comment>
<keyword evidence="2" id="KW-0472">Membrane</keyword>
<feature type="transmembrane region" description="Helical" evidence="2">
    <location>
        <begin position="39"/>
        <end position="60"/>
    </location>
</feature>
<name>A0AAD5YAA8_9APHY</name>
<evidence type="ECO:0000256" key="1">
    <source>
        <dbReference type="SAM" id="MobiDB-lite"/>
    </source>
</evidence>
<dbReference type="EMBL" id="JANAWD010000563">
    <property type="protein sequence ID" value="KAJ3477806.1"/>
    <property type="molecule type" value="Genomic_DNA"/>
</dbReference>
<sequence>MRFERVEVANIVFGALAGVAVYTFHILRIYALWGKEWRVALLVAIVGYGIPANGLPLYSWSNKASIYWFLPSALAAEILIIVLTIVKTLDATRSPPSIIVQQQLSHLLLRNGLVYFVILALTDALVLSSWSSFKHWAWNLWTFIYFTDTISAILVTRFILSLRSYNLPRSNVPGESADYTDLSGRSSPLSSIDIVGNIGAPLDHGSRLAVDSDPSDTASEDSDQVETKPRTPSQSS</sequence>
<evidence type="ECO:0000256" key="2">
    <source>
        <dbReference type="SAM" id="Phobius"/>
    </source>
</evidence>
<accession>A0AAD5YAA8</accession>
<feature type="region of interest" description="Disordered" evidence="1">
    <location>
        <begin position="203"/>
        <end position="236"/>
    </location>
</feature>
<keyword evidence="4" id="KW-1185">Reference proteome</keyword>
<feature type="transmembrane region" description="Helical" evidence="2">
    <location>
        <begin position="107"/>
        <end position="130"/>
    </location>
</feature>
<organism evidence="3 4">
    <name type="scientific">Meripilus lineatus</name>
    <dbReference type="NCBI Taxonomy" id="2056292"/>
    <lineage>
        <taxon>Eukaryota</taxon>
        <taxon>Fungi</taxon>
        <taxon>Dikarya</taxon>
        <taxon>Basidiomycota</taxon>
        <taxon>Agaricomycotina</taxon>
        <taxon>Agaricomycetes</taxon>
        <taxon>Polyporales</taxon>
        <taxon>Meripilaceae</taxon>
        <taxon>Meripilus</taxon>
    </lineage>
</organism>
<feature type="transmembrane region" description="Helical" evidence="2">
    <location>
        <begin position="6"/>
        <end position="27"/>
    </location>
</feature>
<protein>
    <submittedName>
        <fullName evidence="3">Uncharacterized protein</fullName>
    </submittedName>
</protein>
<evidence type="ECO:0000313" key="3">
    <source>
        <dbReference type="EMBL" id="KAJ3477806.1"/>
    </source>
</evidence>
<keyword evidence="2" id="KW-1133">Transmembrane helix</keyword>
<feature type="transmembrane region" description="Helical" evidence="2">
    <location>
        <begin position="66"/>
        <end position="86"/>
    </location>
</feature>
<evidence type="ECO:0000313" key="4">
    <source>
        <dbReference type="Proteomes" id="UP001212997"/>
    </source>
</evidence>
<reference evidence="3" key="1">
    <citation type="submission" date="2022-07" db="EMBL/GenBank/DDBJ databases">
        <title>Genome Sequence of Physisporinus lineatus.</title>
        <authorList>
            <person name="Buettner E."/>
        </authorList>
    </citation>
    <scope>NUCLEOTIDE SEQUENCE</scope>
    <source>
        <strain evidence="3">VT162</strain>
    </source>
</reference>
<proteinExistence type="predicted"/>
<feature type="transmembrane region" description="Helical" evidence="2">
    <location>
        <begin position="136"/>
        <end position="160"/>
    </location>
</feature>